<evidence type="ECO:0000256" key="2">
    <source>
        <dbReference type="ARBA" id="ARBA00023239"/>
    </source>
</evidence>
<dbReference type="Proteomes" id="UP000184216">
    <property type="component" value="Unassembled WGS sequence"/>
</dbReference>
<dbReference type="Proteomes" id="UP000198431">
    <property type="component" value="Unassembled WGS sequence"/>
</dbReference>
<comment type="caution">
    <text evidence="4">The sequence shown here is derived from an EMBL/GenBank/DDBJ whole genome shotgun (WGS) entry which is preliminary data.</text>
</comment>
<dbReference type="InterPro" id="IPR029066">
    <property type="entry name" value="PLP-binding_barrel"/>
</dbReference>
<evidence type="ECO:0000256" key="1">
    <source>
        <dbReference type="ARBA" id="ARBA00005323"/>
    </source>
</evidence>
<dbReference type="Pfam" id="PF14031">
    <property type="entry name" value="D-ser_dehydrat"/>
    <property type="match status" value="1"/>
</dbReference>
<evidence type="ECO:0000313" key="6">
    <source>
        <dbReference type="Proteomes" id="UP000184216"/>
    </source>
</evidence>
<dbReference type="PANTHER" id="PTHR28004">
    <property type="entry name" value="ZGC:162816-RELATED"/>
    <property type="match status" value="1"/>
</dbReference>
<dbReference type="GO" id="GO:0008721">
    <property type="term" value="F:D-serine ammonia-lyase activity"/>
    <property type="evidence" value="ECO:0007669"/>
    <property type="project" value="TreeGrafter"/>
</dbReference>
<keyword evidence="2" id="KW-0456">Lyase</keyword>
<dbReference type="PANTHER" id="PTHR28004:SF2">
    <property type="entry name" value="D-SERINE DEHYDRATASE"/>
    <property type="match status" value="1"/>
</dbReference>
<dbReference type="InterPro" id="IPR051466">
    <property type="entry name" value="D-amino_acid_metab_enzyme"/>
</dbReference>
<comment type="similarity">
    <text evidence="1">Belongs to the DSD1 family.</text>
</comment>
<dbReference type="AlphaFoldDB" id="A0AB36NUR3"/>
<dbReference type="EMBL" id="MUHB01000034">
    <property type="protein sequence ID" value="OXA98976.1"/>
    <property type="molecule type" value="Genomic_DNA"/>
</dbReference>
<dbReference type="Pfam" id="PF01168">
    <property type="entry name" value="Ala_racemase_N"/>
    <property type="match status" value="1"/>
</dbReference>
<dbReference type="EMBL" id="FRBX01000011">
    <property type="protein sequence ID" value="SHN22394.1"/>
    <property type="molecule type" value="Genomic_DNA"/>
</dbReference>
<protein>
    <submittedName>
        <fullName evidence="5">D-serine deaminase, pyridoxal phosphate-dependent</fullName>
    </submittedName>
</protein>
<evidence type="ECO:0000313" key="4">
    <source>
        <dbReference type="EMBL" id="OXA98976.1"/>
    </source>
</evidence>
<proteinExistence type="inferred from homology"/>
<dbReference type="SUPFAM" id="SSF51419">
    <property type="entry name" value="PLP-binding barrel"/>
    <property type="match status" value="1"/>
</dbReference>
<dbReference type="SMART" id="SM01119">
    <property type="entry name" value="D-ser_dehydrat"/>
    <property type="match status" value="1"/>
</dbReference>
<name>A0AB36NUR3_9FLAO</name>
<sequence length="363" mass="41850">MNKIKNLSEIDSPSLILIKEIMESNIEAALEMVSLDRFRPHVKTNKILEVCKILKNKGVTKFKASTISELEMLGMIDAKDVLLAHQLTPLKMERFINLSLKYPNTKFSCVFDNYENLVCFDDFLDSYDFKQDIFIDVNVGMNRTGLPCNELIVFFQKILKLKNINIKGFHIYDGHIRETNIDKRNEIVKEVFNQAYLQIEMIENLHNCKFQIVAGGSPSFSVHSQNSRVECSPGTFVFWDWKYSRLFPDLKFECAVYIISRVISILDSKTICLDVGHKAVAAENPFPRLKFLNFPEAKSIMQSEEHLVIEITDTSNIKIGDVLIGIPDHICPTIALHENIHVIENNVYVYDWNIIARKRKINI</sequence>
<gene>
    <name evidence="4" type="ORF">B0A72_22970</name>
    <name evidence="5" type="ORF">SAMN05444387_4790</name>
</gene>
<reference evidence="4 7" key="1">
    <citation type="submission" date="2016-11" db="EMBL/GenBank/DDBJ databases">
        <title>Whole genomes of Flavobacteriaceae.</title>
        <authorList>
            <person name="Stine C."/>
            <person name="Li C."/>
            <person name="Tadesse D."/>
        </authorList>
    </citation>
    <scope>NUCLEOTIDE SEQUENCE [LARGE SCALE GENOMIC DNA]</scope>
    <source>
        <strain evidence="4 7">ATCC 19366</strain>
    </source>
</reference>
<dbReference type="Gene3D" id="3.20.20.10">
    <property type="entry name" value="Alanine racemase"/>
    <property type="match status" value="1"/>
</dbReference>
<reference evidence="5 6" key="2">
    <citation type="submission" date="2016-11" db="EMBL/GenBank/DDBJ databases">
        <authorList>
            <person name="Varghese N."/>
            <person name="Submissions S."/>
        </authorList>
    </citation>
    <scope>NUCLEOTIDE SEQUENCE [LARGE SCALE GENOMIC DNA]</scope>
    <source>
        <strain evidence="5 6">DSM 6368</strain>
    </source>
</reference>
<dbReference type="RefSeq" id="WP_073398364.1">
    <property type="nucleotide sequence ID" value="NZ_FRBX01000011.1"/>
</dbReference>
<dbReference type="Gene3D" id="2.40.37.20">
    <property type="entry name" value="D-serine dehydratase-like domain"/>
    <property type="match status" value="1"/>
</dbReference>
<evidence type="ECO:0000313" key="7">
    <source>
        <dbReference type="Proteomes" id="UP000198431"/>
    </source>
</evidence>
<evidence type="ECO:0000259" key="3">
    <source>
        <dbReference type="SMART" id="SM01119"/>
    </source>
</evidence>
<dbReference type="InterPro" id="IPR026956">
    <property type="entry name" value="D-ser_dehydrat-like_dom"/>
</dbReference>
<keyword evidence="6" id="KW-1185">Reference proteome</keyword>
<organism evidence="4 7">
    <name type="scientific">Flavobacterium pectinovorum</name>
    <dbReference type="NCBI Taxonomy" id="29533"/>
    <lineage>
        <taxon>Bacteria</taxon>
        <taxon>Pseudomonadati</taxon>
        <taxon>Bacteroidota</taxon>
        <taxon>Flavobacteriia</taxon>
        <taxon>Flavobacteriales</taxon>
        <taxon>Flavobacteriaceae</taxon>
        <taxon>Flavobacterium</taxon>
    </lineage>
</organism>
<dbReference type="InterPro" id="IPR001608">
    <property type="entry name" value="Ala_racemase_N"/>
</dbReference>
<dbReference type="InterPro" id="IPR042208">
    <property type="entry name" value="D-ser_dehydrat-like_sf"/>
</dbReference>
<feature type="domain" description="D-serine dehydratase-like" evidence="3">
    <location>
        <begin position="255"/>
        <end position="344"/>
    </location>
</feature>
<dbReference type="GO" id="GO:0036088">
    <property type="term" value="P:D-serine catabolic process"/>
    <property type="evidence" value="ECO:0007669"/>
    <property type="project" value="TreeGrafter"/>
</dbReference>
<accession>A0AB36NUR3</accession>
<evidence type="ECO:0000313" key="5">
    <source>
        <dbReference type="EMBL" id="SHN22394.1"/>
    </source>
</evidence>